<evidence type="ECO:0000256" key="4">
    <source>
        <dbReference type="ARBA" id="ARBA00022840"/>
    </source>
</evidence>
<sequence>SHPGVAARMFSVLGKKGINIDLISTSEIKISCVVKKDKGSEAV</sequence>
<protein>
    <recommendedName>
        <fullName evidence="1">aspartate kinase</fullName>
        <ecNumber evidence="1">2.7.2.4</ecNumber>
    </recommendedName>
</protein>
<comment type="caution">
    <text evidence="6">The sequence shown here is derived from an EMBL/GenBank/DDBJ whole genome shotgun (WGS) entry which is preliminary data.</text>
</comment>
<feature type="domain" description="ACT" evidence="5">
    <location>
        <begin position="1"/>
        <end position="43"/>
    </location>
</feature>
<feature type="non-terminal residue" evidence="6">
    <location>
        <position position="1"/>
    </location>
</feature>
<gene>
    <name evidence="6" type="ORF">S06H3_66897</name>
</gene>
<dbReference type="Gene3D" id="3.30.2130.10">
    <property type="entry name" value="VC0802-like"/>
    <property type="match status" value="1"/>
</dbReference>
<dbReference type="GO" id="GO:0004072">
    <property type="term" value="F:aspartate kinase activity"/>
    <property type="evidence" value="ECO:0007669"/>
    <property type="project" value="UniProtKB-EC"/>
</dbReference>
<keyword evidence="3" id="KW-0808">Transferase</keyword>
<keyword evidence="4" id="KW-0067">ATP-binding</keyword>
<dbReference type="SUPFAM" id="SSF55021">
    <property type="entry name" value="ACT-like"/>
    <property type="match status" value="1"/>
</dbReference>
<evidence type="ECO:0000259" key="5">
    <source>
        <dbReference type="PROSITE" id="PS51671"/>
    </source>
</evidence>
<feature type="non-terminal residue" evidence="6">
    <location>
        <position position="43"/>
    </location>
</feature>
<reference evidence="6" key="1">
    <citation type="journal article" date="2014" name="Front. Microbiol.">
        <title>High frequency of phylogenetically diverse reductive dehalogenase-homologous genes in deep subseafloor sedimentary metagenomes.</title>
        <authorList>
            <person name="Kawai M."/>
            <person name="Futagami T."/>
            <person name="Toyoda A."/>
            <person name="Takaki Y."/>
            <person name="Nishi S."/>
            <person name="Hori S."/>
            <person name="Arai W."/>
            <person name="Tsubouchi T."/>
            <person name="Morono Y."/>
            <person name="Uchiyama I."/>
            <person name="Ito T."/>
            <person name="Fujiyama A."/>
            <person name="Inagaki F."/>
            <person name="Takami H."/>
        </authorList>
    </citation>
    <scope>NUCLEOTIDE SEQUENCE</scope>
    <source>
        <strain evidence="6">Expedition CK06-06</strain>
    </source>
</reference>
<dbReference type="InterPro" id="IPR054352">
    <property type="entry name" value="ACT_Aspartokinase"/>
</dbReference>
<dbReference type="InterPro" id="IPR002912">
    <property type="entry name" value="ACT_dom"/>
</dbReference>
<accession>X1S104</accession>
<evidence type="ECO:0000256" key="3">
    <source>
        <dbReference type="ARBA" id="ARBA00022777"/>
    </source>
</evidence>
<keyword evidence="3" id="KW-0418">Kinase</keyword>
<dbReference type="EC" id="2.7.2.4" evidence="1"/>
<dbReference type="Pfam" id="PF22468">
    <property type="entry name" value="ACT_9"/>
    <property type="match status" value="1"/>
</dbReference>
<dbReference type="InterPro" id="IPR045865">
    <property type="entry name" value="ACT-like_dom_sf"/>
</dbReference>
<name>X1S104_9ZZZZ</name>
<dbReference type="PROSITE" id="PS51671">
    <property type="entry name" value="ACT"/>
    <property type="match status" value="1"/>
</dbReference>
<dbReference type="EMBL" id="BARV01045903">
    <property type="protein sequence ID" value="GAI61449.1"/>
    <property type="molecule type" value="Genomic_DNA"/>
</dbReference>
<evidence type="ECO:0000313" key="6">
    <source>
        <dbReference type="EMBL" id="GAI61449.1"/>
    </source>
</evidence>
<proteinExistence type="predicted"/>
<evidence type="ECO:0000256" key="2">
    <source>
        <dbReference type="ARBA" id="ARBA00022741"/>
    </source>
</evidence>
<dbReference type="AlphaFoldDB" id="X1S104"/>
<organism evidence="6">
    <name type="scientific">marine sediment metagenome</name>
    <dbReference type="NCBI Taxonomy" id="412755"/>
    <lineage>
        <taxon>unclassified sequences</taxon>
        <taxon>metagenomes</taxon>
        <taxon>ecological metagenomes</taxon>
    </lineage>
</organism>
<dbReference type="GO" id="GO:0005524">
    <property type="term" value="F:ATP binding"/>
    <property type="evidence" value="ECO:0007669"/>
    <property type="project" value="UniProtKB-KW"/>
</dbReference>
<evidence type="ECO:0000256" key="1">
    <source>
        <dbReference type="ARBA" id="ARBA00013059"/>
    </source>
</evidence>
<keyword evidence="2" id="KW-0547">Nucleotide-binding</keyword>